<dbReference type="OrthoDB" id="5957871at2759"/>
<gene>
    <name evidence="13" type="ORF">PXEA_LOCUS11961</name>
</gene>
<evidence type="ECO:0000256" key="11">
    <source>
        <dbReference type="SAM" id="Phobius"/>
    </source>
</evidence>
<feature type="transmembrane region" description="Helical" evidence="11">
    <location>
        <begin position="386"/>
        <end position="406"/>
    </location>
</feature>
<feature type="transmembrane region" description="Helical" evidence="11">
    <location>
        <begin position="426"/>
        <end position="446"/>
    </location>
</feature>
<reference evidence="13" key="1">
    <citation type="submission" date="2018-11" db="EMBL/GenBank/DDBJ databases">
        <authorList>
            <consortium name="Pathogen Informatics"/>
        </authorList>
    </citation>
    <scope>NUCLEOTIDE SEQUENCE</scope>
</reference>
<sequence length="471" mass="52634">MCSDNNPQSVELFRSLSSRAPVCLTGRIFDTHIRGFKRANTLAIQSINEKITASFLNRDVYEGISASNASVCSQLGVQQCGVIKSSLHRSHGYFYPNLELERGPPNCQRRKGCCCTLKLNASYSSNWSCSNTNFPSSRLNSSSSSSSSSPSSPVSTSSSHSSFASGTPRSSTFHASSASSSPYASARFVQESRYRSYWPLGKKCLNKLSQNRPHDRHIESRHNDQRPGLARSMKNGAPINVGVKPRRPYSEKRLHRLSVHRFFRRRPITAKSTGKKSCKYIKPVEETDINGVAAQSAATQREIKDCRTVEPPAASIWRSSGSPSFVATIRMGAKRWLARHNQASRIEHLYEQLRPTVAGVTLTAAAAASIAARDRDRLEAQRERKAAGTLAIITGCFILCWLPFFIKELAQPMLAGQRLFSRTGESVLLWLGYANSLLNPIIYTIFSPEYRNAFRKILFGRYYRREGCRQW</sequence>
<evidence type="ECO:0000256" key="7">
    <source>
        <dbReference type="ARBA" id="ARBA00023157"/>
    </source>
</evidence>
<dbReference type="PROSITE" id="PS50262">
    <property type="entry name" value="G_PROTEIN_RECEP_F1_2"/>
    <property type="match status" value="1"/>
</dbReference>
<keyword evidence="14" id="KW-1185">Reference proteome</keyword>
<name>A0A3S5CG71_9PLAT</name>
<keyword evidence="3 11" id="KW-0812">Transmembrane</keyword>
<evidence type="ECO:0000256" key="2">
    <source>
        <dbReference type="ARBA" id="ARBA00022475"/>
    </source>
</evidence>
<dbReference type="Pfam" id="PF00001">
    <property type="entry name" value="7tm_1"/>
    <property type="match status" value="1"/>
</dbReference>
<keyword evidence="8" id="KW-0675">Receptor</keyword>
<protein>
    <recommendedName>
        <fullName evidence="12">G-protein coupled receptors family 1 profile domain-containing protein</fullName>
    </recommendedName>
</protein>
<feature type="compositionally biased region" description="Basic and acidic residues" evidence="10">
    <location>
        <begin position="212"/>
        <end position="225"/>
    </location>
</feature>
<dbReference type="SUPFAM" id="SSF81321">
    <property type="entry name" value="Family A G protein-coupled receptor-like"/>
    <property type="match status" value="1"/>
</dbReference>
<keyword evidence="9" id="KW-0807">Transducer</keyword>
<dbReference type="GO" id="GO:0043410">
    <property type="term" value="P:positive regulation of MAPK cascade"/>
    <property type="evidence" value="ECO:0007669"/>
    <property type="project" value="TreeGrafter"/>
</dbReference>
<keyword evidence="6 11" id="KW-0472">Membrane</keyword>
<evidence type="ECO:0000256" key="4">
    <source>
        <dbReference type="ARBA" id="ARBA00022989"/>
    </source>
</evidence>
<dbReference type="GO" id="GO:0004993">
    <property type="term" value="F:G protein-coupled serotonin receptor activity"/>
    <property type="evidence" value="ECO:0007669"/>
    <property type="project" value="UniProtKB-ARBA"/>
</dbReference>
<evidence type="ECO:0000256" key="8">
    <source>
        <dbReference type="ARBA" id="ARBA00023170"/>
    </source>
</evidence>
<evidence type="ECO:0000256" key="1">
    <source>
        <dbReference type="ARBA" id="ARBA00004651"/>
    </source>
</evidence>
<keyword evidence="5" id="KW-0297">G-protein coupled receptor</keyword>
<evidence type="ECO:0000256" key="6">
    <source>
        <dbReference type="ARBA" id="ARBA00023136"/>
    </source>
</evidence>
<evidence type="ECO:0000256" key="9">
    <source>
        <dbReference type="ARBA" id="ARBA00023224"/>
    </source>
</evidence>
<dbReference type="EMBL" id="CAAALY010037369">
    <property type="protein sequence ID" value="VEL18521.1"/>
    <property type="molecule type" value="Genomic_DNA"/>
</dbReference>
<dbReference type="InterPro" id="IPR000276">
    <property type="entry name" value="GPCR_Rhodpsn"/>
</dbReference>
<accession>A0A3S5CG71</accession>
<organism evidence="13 14">
    <name type="scientific">Protopolystoma xenopodis</name>
    <dbReference type="NCBI Taxonomy" id="117903"/>
    <lineage>
        <taxon>Eukaryota</taxon>
        <taxon>Metazoa</taxon>
        <taxon>Spiralia</taxon>
        <taxon>Lophotrochozoa</taxon>
        <taxon>Platyhelminthes</taxon>
        <taxon>Monogenea</taxon>
        <taxon>Polyopisthocotylea</taxon>
        <taxon>Polystomatidea</taxon>
        <taxon>Polystomatidae</taxon>
        <taxon>Protopolystoma</taxon>
    </lineage>
</organism>
<dbReference type="PRINTS" id="PR00237">
    <property type="entry name" value="GPCRRHODOPSN"/>
</dbReference>
<feature type="domain" description="G-protein coupled receptors family 1 profile" evidence="12">
    <location>
        <begin position="355"/>
        <end position="443"/>
    </location>
</feature>
<evidence type="ECO:0000313" key="13">
    <source>
        <dbReference type="EMBL" id="VEL18521.1"/>
    </source>
</evidence>
<dbReference type="Gene3D" id="1.20.1070.10">
    <property type="entry name" value="Rhodopsin 7-helix transmembrane proteins"/>
    <property type="match status" value="1"/>
</dbReference>
<evidence type="ECO:0000259" key="12">
    <source>
        <dbReference type="PROSITE" id="PS50262"/>
    </source>
</evidence>
<evidence type="ECO:0000256" key="10">
    <source>
        <dbReference type="SAM" id="MobiDB-lite"/>
    </source>
</evidence>
<proteinExistence type="predicted"/>
<evidence type="ECO:0000256" key="3">
    <source>
        <dbReference type="ARBA" id="ARBA00022692"/>
    </source>
</evidence>
<dbReference type="InterPro" id="IPR017452">
    <property type="entry name" value="GPCR_Rhodpsn_7TM"/>
</dbReference>
<feature type="region of interest" description="Disordered" evidence="10">
    <location>
        <begin position="140"/>
        <end position="178"/>
    </location>
</feature>
<dbReference type="AlphaFoldDB" id="A0A3S5CG71"/>
<dbReference type="PANTHER" id="PTHR24248">
    <property type="entry name" value="ADRENERGIC RECEPTOR-RELATED G-PROTEIN COUPLED RECEPTOR"/>
    <property type="match status" value="1"/>
</dbReference>
<dbReference type="GO" id="GO:0071880">
    <property type="term" value="P:adenylate cyclase-activating adrenergic receptor signaling pathway"/>
    <property type="evidence" value="ECO:0007669"/>
    <property type="project" value="TreeGrafter"/>
</dbReference>
<dbReference type="GO" id="GO:0005886">
    <property type="term" value="C:plasma membrane"/>
    <property type="evidence" value="ECO:0007669"/>
    <property type="project" value="UniProtKB-SubCell"/>
</dbReference>
<evidence type="ECO:0000256" key="5">
    <source>
        <dbReference type="ARBA" id="ARBA00023040"/>
    </source>
</evidence>
<feature type="region of interest" description="Disordered" evidence="10">
    <location>
        <begin position="208"/>
        <end position="240"/>
    </location>
</feature>
<keyword evidence="2" id="KW-1003">Cell membrane</keyword>
<comment type="subcellular location">
    <subcellularLocation>
        <location evidence="1">Cell membrane</location>
        <topology evidence="1">Multi-pass membrane protein</topology>
    </subcellularLocation>
</comment>
<dbReference type="Proteomes" id="UP000784294">
    <property type="component" value="Unassembled WGS sequence"/>
</dbReference>
<keyword evidence="4 11" id="KW-1133">Transmembrane helix</keyword>
<keyword evidence="7" id="KW-1015">Disulfide bond</keyword>
<dbReference type="PANTHER" id="PTHR24248:SF199">
    <property type="entry name" value="IP13425P-RELATED"/>
    <property type="match status" value="1"/>
</dbReference>
<evidence type="ECO:0000313" key="14">
    <source>
        <dbReference type="Proteomes" id="UP000784294"/>
    </source>
</evidence>
<comment type="caution">
    <text evidence="13">The sequence shown here is derived from an EMBL/GenBank/DDBJ whole genome shotgun (WGS) entry which is preliminary data.</text>
</comment>